<gene>
    <name evidence="3" type="primary">LOC105110808</name>
</gene>
<dbReference type="Pfam" id="PF00494">
    <property type="entry name" value="SQS_PSY"/>
    <property type="match status" value="1"/>
</dbReference>
<keyword evidence="2" id="KW-1185">Reference proteome</keyword>
<dbReference type="GO" id="GO:0051996">
    <property type="term" value="F:squalene synthase [NAD(P)H] activity"/>
    <property type="evidence" value="ECO:0007669"/>
    <property type="project" value="InterPro"/>
</dbReference>
<dbReference type="GeneID" id="105110808"/>
<dbReference type="GO" id="GO:0045338">
    <property type="term" value="P:farnesyl diphosphate metabolic process"/>
    <property type="evidence" value="ECO:0007669"/>
    <property type="project" value="InterPro"/>
</dbReference>
<name>A0AAJ6X3E7_POPEU</name>
<dbReference type="KEGG" id="peu:105110808"/>
<feature type="compositionally biased region" description="Low complexity" evidence="1">
    <location>
        <begin position="95"/>
        <end position="107"/>
    </location>
</feature>
<dbReference type="GO" id="GO:0005789">
    <property type="term" value="C:endoplasmic reticulum membrane"/>
    <property type="evidence" value="ECO:0007669"/>
    <property type="project" value="TreeGrafter"/>
</dbReference>
<evidence type="ECO:0000313" key="3">
    <source>
        <dbReference type="RefSeq" id="XP_011004277.1"/>
    </source>
</evidence>
<evidence type="ECO:0000256" key="1">
    <source>
        <dbReference type="SAM" id="MobiDB-lite"/>
    </source>
</evidence>
<dbReference type="SUPFAM" id="SSF48576">
    <property type="entry name" value="Terpenoid synthases"/>
    <property type="match status" value="1"/>
</dbReference>
<dbReference type="AlphaFoldDB" id="A0AAJ6X3E7"/>
<evidence type="ECO:0000313" key="2">
    <source>
        <dbReference type="Proteomes" id="UP000694918"/>
    </source>
</evidence>
<organism evidence="2 3">
    <name type="scientific">Populus euphratica</name>
    <name type="common">Euphrates poplar</name>
    <dbReference type="NCBI Taxonomy" id="75702"/>
    <lineage>
        <taxon>Eukaryota</taxon>
        <taxon>Viridiplantae</taxon>
        <taxon>Streptophyta</taxon>
        <taxon>Embryophyta</taxon>
        <taxon>Tracheophyta</taxon>
        <taxon>Spermatophyta</taxon>
        <taxon>Magnoliopsida</taxon>
        <taxon>eudicotyledons</taxon>
        <taxon>Gunneridae</taxon>
        <taxon>Pentapetalae</taxon>
        <taxon>rosids</taxon>
        <taxon>fabids</taxon>
        <taxon>Malpighiales</taxon>
        <taxon>Salicaceae</taxon>
        <taxon>Saliceae</taxon>
        <taxon>Populus</taxon>
    </lineage>
</organism>
<reference evidence="3" key="1">
    <citation type="submission" date="2025-08" db="UniProtKB">
        <authorList>
            <consortium name="RefSeq"/>
        </authorList>
    </citation>
    <scope>IDENTIFICATION</scope>
</reference>
<dbReference type="PANTHER" id="PTHR11626">
    <property type="entry name" value="FARNESYL-DIPHOSPHATE FARNESYLTRANSFERASE"/>
    <property type="match status" value="1"/>
</dbReference>
<sequence>MVSLGEILKHPDDLYPLLKLKMAAKHAEKQIPSEPHWAFCYSLLHRVSRSFAPVIQQLGTELRNVVCIFYLVLRALDTVEDDTAESSLHREVRRSSPGGSPTSPSSGIQERRYNRSPHSVPARERRMLPQTPNDDIPGNICAGSGIRGSPLTWRVRCPDASSG</sequence>
<dbReference type="InterPro" id="IPR008949">
    <property type="entry name" value="Isoprenoid_synthase_dom_sf"/>
</dbReference>
<dbReference type="RefSeq" id="XP_011004277.1">
    <property type="nucleotide sequence ID" value="XM_011005975.1"/>
</dbReference>
<accession>A0AAJ6X3E7</accession>
<protein>
    <submittedName>
        <fullName evidence="3">Squalene synthase-like</fullName>
    </submittedName>
</protein>
<dbReference type="InterPro" id="IPR044844">
    <property type="entry name" value="Trans_IPPS_euk-type"/>
</dbReference>
<dbReference type="PANTHER" id="PTHR11626:SF2">
    <property type="entry name" value="SQUALENE SYNTHASE"/>
    <property type="match status" value="1"/>
</dbReference>
<dbReference type="InterPro" id="IPR002060">
    <property type="entry name" value="Squ/phyt_synthse"/>
</dbReference>
<feature type="region of interest" description="Disordered" evidence="1">
    <location>
        <begin position="82"/>
        <end position="149"/>
    </location>
</feature>
<proteinExistence type="predicted"/>
<dbReference type="Gene3D" id="1.10.600.10">
    <property type="entry name" value="Farnesyl Diphosphate Synthase"/>
    <property type="match status" value="1"/>
</dbReference>
<dbReference type="Proteomes" id="UP000694918">
    <property type="component" value="Unplaced"/>
</dbReference>